<evidence type="ECO:0000313" key="5">
    <source>
        <dbReference type="Proteomes" id="UP000248764"/>
    </source>
</evidence>
<dbReference type="InterPro" id="IPR013783">
    <property type="entry name" value="Ig-like_fold"/>
</dbReference>
<dbReference type="PROSITE" id="PS51257">
    <property type="entry name" value="PROKAR_LIPOPROTEIN"/>
    <property type="match status" value="1"/>
</dbReference>
<keyword evidence="2" id="KW-0732">Signal</keyword>
<gene>
    <name evidence="4" type="ORF">C1I92_01245</name>
</gene>
<evidence type="ECO:0000313" key="4">
    <source>
        <dbReference type="EMBL" id="PZF86464.1"/>
    </source>
</evidence>
<evidence type="ECO:0000256" key="2">
    <source>
        <dbReference type="SAM" id="SignalP"/>
    </source>
</evidence>
<dbReference type="Pfam" id="PF00754">
    <property type="entry name" value="F5_F8_type_C"/>
    <property type="match status" value="1"/>
</dbReference>
<dbReference type="InterPro" id="IPR008928">
    <property type="entry name" value="6-hairpin_glycosidase_sf"/>
</dbReference>
<evidence type="ECO:0000256" key="1">
    <source>
        <dbReference type="SAM" id="MobiDB-lite"/>
    </source>
</evidence>
<dbReference type="InterPro" id="IPR000421">
    <property type="entry name" value="FA58C"/>
</dbReference>
<dbReference type="SUPFAM" id="SSF49785">
    <property type="entry name" value="Galactose-binding domain-like"/>
    <property type="match status" value="2"/>
</dbReference>
<feature type="chain" id="PRO_5016012823" description="F5/8 type C domain-containing protein" evidence="2">
    <location>
        <begin position="33"/>
        <end position="1569"/>
    </location>
</feature>
<feature type="region of interest" description="Disordered" evidence="1">
    <location>
        <begin position="1172"/>
        <end position="1195"/>
    </location>
</feature>
<dbReference type="InterPro" id="IPR011081">
    <property type="entry name" value="Big_4"/>
</dbReference>
<feature type="signal peptide" evidence="2">
    <location>
        <begin position="1"/>
        <end position="32"/>
    </location>
</feature>
<reference evidence="4 5" key="1">
    <citation type="submission" date="2018-01" db="EMBL/GenBank/DDBJ databases">
        <title>Draft genome sequence of Jiangella sp. GTF31.</title>
        <authorList>
            <person name="Sahin N."/>
            <person name="Ay H."/>
            <person name="Saygin H."/>
        </authorList>
    </citation>
    <scope>NUCLEOTIDE SEQUENCE [LARGE SCALE GENOMIC DNA]</scope>
    <source>
        <strain evidence="4 5">GTF31</strain>
    </source>
</reference>
<organism evidence="4 5">
    <name type="scientific">Jiangella anatolica</name>
    <dbReference type="NCBI Taxonomy" id="2670374"/>
    <lineage>
        <taxon>Bacteria</taxon>
        <taxon>Bacillati</taxon>
        <taxon>Actinomycetota</taxon>
        <taxon>Actinomycetes</taxon>
        <taxon>Jiangellales</taxon>
        <taxon>Jiangellaceae</taxon>
        <taxon>Jiangella</taxon>
    </lineage>
</organism>
<dbReference type="GO" id="GO:0005975">
    <property type="term" value="P:carbohydrate metabolic process"/>
    <property type="evidence" value="ECO:0007669"/>
    <property type="project" value="InterPro"/>
</dbReference>
<dbReference type="PROSITE" id="PS50022">
    <property type="entry name" value="FA58C_3"/>
    <property type="match status" value="1"/>
</dbReference>
<proteinExistence type="predicted"/>
<dbReference type="Pfam" id="PF07532">
    <property type="entry name" value="Big_4"/>
    <property type="match status" value="1"/>
</dbReference>
<evidence type="ECO:0000259" key="3">
    <source>
        <dbReference type="PROSITE" id="PS50022"/>
    </source>
</evidence>
<accession>A0A2W2C143</accession>
<dbReference type="SUPFAM" id="SSF48208">
    <property type="entry name" value="Six-hairpin glycosidases"/>
    <property type="match status" value="1"/>
</dbReference>
<dbReference type="Proteomes" id="UP000248764">
    <property type="component" value="Unassembled WGS sequence"/>
</dbReference>
<protein>
    <recommendedName>
        <fullName evidence="3">F5/8 type C domain-containing protein</fullName>
    </recommendedName>
</protein>
<name>A0A2W2C143_9ACTN</name>
<sequence length="1569" mass="168654">MSGRSFRRAIATATSGVVACGGLVLLPGSAQADGHVLPGNESDVGLYTDGLTDTMDIGDPTYLNEAEVATLLEPGVPYTAGSMHQSIFERDLAAGGTDYYLDRILGVRGTAGNNVLQTRGRTLYLRGGSNFGVMGFAGSAFAGGPNNLGNLYTVTLPGQTVTEVGAERFNAPSHARGRYTIGTTGVVAEQTKAITYDNVAVTALRFSNPGAAPVTFTVRAASPLATTSTDSPDELTGTRTLTSGSNNGLIDTAWSRVTIGLQAAGFTRAGTNLDREVTVPAGGSVDLSVVGVLYSSGMPDSAESYHEYAALAPAEATRTAITEFNRRWAQDIPYIDVPDAAIEKAIVYRWWGERYNSLDANEPGYVYQYPTTIEGVNLYQNAVALTQPMHLQDTKWIRNPYLAYGQILNIGELSGSSAFLDSPGHTSWNNHYSQYLGTAGLEAYNVHGGGPAVAERFARYFEGDGVGQLEHYDGNDDGLIAYDSNFMPGNDADAISFGYPKVNAGAPGARTIERPESAYVWGAFDAARQLYALAGADPAKVTEMGAEADRLREAILGRLWSQETRMFLAGTSHGATSGGTQNPLSEAERDLIPAKESNLYDVYAQNLIPFEDADTYVDGFRFLRYGDNFPIFPFYTANQWDRTKYGIGGSNNFSNINFTVQYRAVRSALRHYDPQQKYVTPEYAARLLDWMAWSIYPGGDTRVANQAEYYSNWNPTTRTYNRNNPNHVMLGNMNYIYVEDMGGIQPRSDDVIELSPIDLGYDHFMVNNLRYHGQDVTIVWDEDGTHYGLGAGYSLFVGGEKKATADTLGRFVYDPSTNEIVEADDGLTVTVASAEGAELPDAVDTPIEDARVASYLRTAGIDLGEDAPNLAQGAELSSSFTQQGPRPTPWRQFHTPGLSTSTPNHTPGAIKETERPVSLDAVTDNVTINEPYWGNYGTTEPGGYVELNFGEPVRFDNVKVWFVSDRQTGGYREPQRYTIQIPDGNGGWTTIPDTFKSPKVPGAKFNEALFDAVTADRVRVAFTNTPTFATAISEIQVFDSGREVPEVVNDPPTVTVTVDRSRDGNLSTTLTSTITDDGIPDTGELTHEWSTVSTPAGAGVIFGDASALTSTVTGTVAGTYVFRLTASDGELTTQRDVEVALTEKVTSEEFGSIASITTSGSAPWENPLRVNESTTPASSNPGAGNGWGSWGQPNNGTTPATAAWLRYSWDSPVLIRSTDIYWYDDNGGTRMPRPDTYVVEQSNDGQTWTPVTLTGTSTYAGALTRNAYNHLEFEPITTSHLRIRIFGVQGSGAGTGVLRWRVNGDTVSAVDAPVLLRTVVGEVPTLPAELDVEFASGPRGSLPFTWQPITPEMVAETNVEPFVVFGTNTTYGLIAEARVYVRPENSPGGISIQGAEQFEQAVDVGELPVLPTKVEVSYNDGSRDNQAIGVDWNFNPAIVNTPGIYTITGDLVLPDYVSEVGTTSTTLRLTVGDGGTPPEVSVTAEVRCLGRRAFVAVRATNDDAVKLDITLETAYGERALTGIEPGASAYQMFATRLASIPAGAATVIAVAANGQTAEVTAQYPAISCG</sequence>
<dbReference type="Gene3D" id="2.60.40.10">
    <property type="entry name" value="Immunoglobulins"/>
    <property type="match status" value="1"/>
</dbReference>
<keyword evidence="5" id="KW-1185">Reference proteome</keyword>
<feature type="domain" description="F5/8 type C" evidence="3">
    <location>
        <begin position="1145"/>
        <end position="1305"/>
    </location>
</feature>
<comment type="caution">
    <text evidence="4">The sequence shown here is derived from an EMBL/GenBank/DDBJ whole genome shotgun (WGS) entry which is preliminary data.</text>
</comment>
<dbReference type="Gene3D" id="2.60.120.260">
    <property type="entry name" value="Galactose-binding domain-like"/>
    <property type="match status" value="2"/>
</dbReference>
<dbReference type="InterPro" id="IPR008979">
    <property type="entry name" value="Galactose-bd-like_sf"/>
</dbReference>
<dbReference type="EMBL" id="POTW01000002">
    <property type="protein sequence ID" value="PZF86464.1"/>
    <property type="molecule type" value="Genomic_DNA"/>
</dbReference>
<dbReference type="RefSeq" id="WP_111252836.1">
    <property type="nucleotide sequence ID" value="NZ_POTW01000002.1"/>
</dbReference>
<feature type="compositionally biased region" description="Polar residues" evidence="1">
    <location>
        <begin position="1172"/>
        <end position="1182"/>
    </location>
</feature>